<protein>
    <recommendedName>
        <fullName evidence="2">ATP-dependent dethiobiotin synthetase BioD</fullName>
        <ecNumber evidence="2">6.3.3.3</ecNumber>
    </recommendedName>
    <alternativeName>
        <fullName evidence="2">DTB synthetase</fullName>
        <shortName evidence="2">DTBS</shortName>
    </alternativeName>
    <alternativeName>
        <fullName evidence="2">Dethiobiotin synthase</fullName>
    </alternativeName>
</protein>
<feature type="active site" evidence="2">
    <location>
        <position position="39"/>
    </location>
</feature>
<dbReference type="Pfam" id="PF13500">
    <property type="entry name" value="AAA_26"/>
    <property type="match status" value="1"/>
</dbReference>
<feature type="binding site" evidence="2">
    <location>
        <position position="117"/>
    </location>
    <ligand>
        <name>Mg(2+)</name>
        <dbReference type="ChEBI" id="CHEBI:18420"/>
    </ligand>
</feature>
<gene>
    <name evidence="2 3" type="primary">bioD</name>
    <name evidence="3" type="ORF">VVD49_19495</name>
</gene>
<comment type="caution">
    <text evidence="3">The sequence shown here is derived from an EMBL/GenBank/DDBJ whole genome shotgun (WGS) entry which is preliminary data.</text>
</comment>
<keyword evidence="2" id="KW-0479">Metal-binding</keyword>
<feature type="binding site" evidence="2">
    <location>
        <begin position="206"/>
        <end position="208"/>
    </location>
    <ligand>
        <name>ATP</name>
        <dbReference type="ChEBI" id="CHEBI:30616"/>
    </ligand>
</feature>
<dbReference type="InterPro" id="IPR027417">
    <property type="entry name" value="P-loop_NTPase"/>
</dbReference>
<dbReference type="EC" id="6.3.3.3" evidence="2"/>
<feature type="binding site" evidence="2">
    <location>
        <position position="56"/>
    </location>
    <ligand>
        <name>Mg(2+)</name>
        <dbReference type="ChEBI" id="CHEBI:18420"/>
    </ligand>
</feature>
<dbReference type="CDD" id="cd03109">
    <property type="entry name" value="DTBS"/>
    <property type="match status" value="1"/>
</dbReference>
<dbReference type="PANTHER" id="PTHR43210">
    <property type="entry name" value="DETHIOBIOTIN SYNTHETASE"/>
    <property type="match status" value="1"/>
</dbReference>
<name>A0ABU6K8I0_9RHOO</name>
<dbReference type="NCBIfam" id="TIGR00347">
    <property type="entry name" value="bioD"/>
    <property type="match status" value="1"/>
</dbReference>
<evidence type="ECO:0000256" key="1">
    <source>
        <dbReference type="ARBA" id="ARBA00022756"/>
    </source>
</evidence>
<keyword evidence="1 2" id="KW-0093">Biotin biosynthesis</keyword>
<keyword evidence="2" id="KW-0547">Nucleotide-binding</keyword>
<keyword evidence="2" id="KW-0067">ATP-binding</keyword>
<keyword evidence="2" id="KW-0460">Magnesium</keyword>
<comment type="caution">
    <text evidence="2">Lacks conserved residue(s) required for the propagation of feature annotation.</text>
</comment>
<organism evidence="3 4">
    <name type="scientific">Uliginosibacterium silvisoli</name>
    <dbReference type="NCBI Taxonomy" id="3114758"/>
    <lineage>
        <taxon>Bacteria</taxon>
        <taxon>Pseudomonadati</taxon>
        <taxon>Pseudomonadota</taxon>
        <taxon>Betaproteobacteria</taxon>
        <taxon>Rhodocyclales</taxon>
        <taxon>Zoogloeaceae</taxon>
        <taxon>Uliginosibacterium</taxon>
    </lineage>
</organism>
<comment type="pathway">
    <text evidence="2">Cofactor biosynthesis; biotin biosynthesis; biotin from 7,8-diaminononanoate: step 1/2.</text>
</comment>
<dbReference type="HAMAP" id="MF_00336">
    <property type="entry name" value="BioD"/>
    <property type="match status" value="1"/>
</dbReference>
<dbReference type="EMBL" id="JAYXHS010000004">
    <property type="protein sequence ID" value="MEC5387927.1"/>
    <property type="molecule type" value="Genomic_DNA"/>
</dbReference>
<dbReference type="SUPFAM" id="SSF52540">
    <property type="entry name" value="P-loop containing nucleoside triphosphate hydrolases"/>
    <property type="match status" value="1"/>
</dbReference>
<feature type="binding site" evidence="2">
    <location>
        <position position="18"/>
    </location>
    <ligand>
        <name>Mg(2+)</name>
        <dbReference type="ChEBI" id="CHEBI:18420"/>
    </ligand>
</feature>
<evidence type="ECO:0000256" key="2">
    <source>
        <dbReference type="HAMAP-Rule" id="MF_00336"/>
    </source>
</evidence>
<feature type="binding site" evidence="2">
    <location>
        <begin position="14"/>
        <end position="19"/>
    </location>
    <ligand>
        <name>ATP</name>
        <dbReference type="ChEBI" id="CHEBI:30616"/>
    </ligand>
</feature>
<dbReference type="InterPro" id="IPR004472">
    <property type="entry name" value="DTB_synth_BioD"/>
</dbReference>
<dbReference type="Proteomes" id="UP001331561">
    <property type="component" value="Unassembled WGS sequence"/>
</dbReference>
<dbReference type="PIRSF" id="PIRSF006755">
    <property type="entry name" value="DTB_synth"/>
    <property type="match status" value="1"/>
</dbReference>
<sequence>MGQQSFFLTGTDTDVGKTFVACALLHAWRAAGLRAVGYKPVAAGAEPVDGRLCNEDALRLQAASTPGFALERINPVCLPEAIAPHLAAAHLGVSIDVAQMRTHFESLRADADRVLVEGAGGFIVPLDDEQDMAQFARSLGLPVLLVVGLRLGCLNHALLTAEAIAARGLHFAGWIGNVVDADMPFLDENVATLRQRLKAPCLGVIPRLPSAQTASAYLTPPELKPR</sequence>
<dbReference type="PANTHER" id="PTHR43210:SF5">
    <property type="entry name" value="DETHIOBIOTIN SYNTHETASE"/>
    <property type="match status" value="1"/>
</dbReference>
<reference evidence="3 4" key="1">
    <citation type="submission" date="2024-01" db="EMBL/GenBank/DDBJ databases">
        <title>Uliginosibacterium soil sp. nov.</title>
        <authorList>
            <person name="Lv Y."/>
        </authorList>
    </citation>
    <scope>NUCLEOTIDE SEQUENCE [LARGE SCALE GENOMIC DNA]</scope>
    <source>
        <strain evidence="3 4">H3</strain>
    </source>
</reference>
<dbReference type="RefSeq" id="WP_327600900.1">
    <property type="nucleotide sequence ID" value="NZ_JAYXHS010000004.1"/>
</dbReference>
<comment type="catalytic activity">
    <reaction evidence="2">
        <text>(7R,8S)-7,8-diammoniononanoate + CO2 + ATP = (4R,5S)-dethiobiotin + ADP + phosphate + 3 H(+)</text>
        <dbReference type="Rhea" id="RHEA:15805"/>
        <dbReference type="ChEBI" id="CHEBI:15378"/>
        <dbReference type="ChEBI" id="CHEBI:16526"/>
        <dbReference type="ChEBI" id="CHEBI:30616"/>
        <dbReference type="ChEBI" id="CHEBI:43474"/>
        <dbReference type="ChEBI" id="CHEBI:149469"/>
        <dbReference type="ChEBI" id="CHEBI:149473"/>
        <dbReference type="ChEBI" id="CHEBI:456216"/>
        <dbReference type="EC" id="6.3.3.3"/>
    </reaction>
</comment>
<evidence type="ECO:0000313" key="4">
    <source>
        <dbReference type="Proteomes" id="UP001331561"/>
    </source>
</evidence>
<dbReference type="Gene3D" id="3.40.50.300">
    <property type="entry name" value="P-loop containing nucleotide triphosphate hydrolases"/>
    <property type="match status" value="1"/>
</dbReference>
<dbReference type="GO" id="GO:0004141">
    <property type="term" value="F:dethiobiotin synthase activity"/>
    <property type="evidence" value="ECO:0007669"/>
    <property type="project" value="UniProtKB-EC"/>
</dbReference>
<feature type="binding site" evidence="2">
    <location>
        <begin position="117"/>
        <end position="120"/>
    </location>
    <ligand>
        <name>ATP</name>
        <dbReference type="ChEBI" id="CHEBI:30616"/>
    </ligand>
</feature>
<feature type="binding site" evidence="2">
    <location>
        <position position="56"/>
    </location>
    <ligand>
        <name>ATP</name>
        <dbReference type="ChEBI" id="CHEBI:30616"/>
    </ligand>
</feature>
<comment type="similarity">
    <text evidence="2">Belongs to the dethiobiotin synthetase family.</text>
</comment>
<comment type="subcellular location">
    <subcellularLocation>
        <location evidence="2">Cytoplasm</location>
    </subcellularLocation>
</comment>
<keyword evidence="4" id="KW-1185">Reference proteome</keyword>
<comment type="cofactor">
    <cofactor evidence="2">
        <name>Mg(2+)</name>
        <dbReference type="ChEBI" id="CHEBI:18420"/>
    </cofactor>
</comment>
<keyword evidence="2" id="KW-0963">Cytoplasm</keyword>
<accession>A0ABU6K8I0</accession>
<comment type="function">
    <text evidence="2">Catalyzes a mechanistically unusual reaction, the ATP-dependent insertion of CO2 between the N7 and N8 nitrogen atoms of 7,8-diaminopelargonic acid (DAPA, also called 7,8-diammoniononanoate) to form a ureido ring.</text>
</comment>
<proteinExistence type="inferred from homology"/>
<keyword evidence="2 3" id="KW-0436">Ligase</keyword>
<comment type="subunit">
    <text evidence="2">Homodimer.</text>
</comment>
<evidence type="ECO:0000313" key="3">
    <source>
        <dbReference type="EMBL" id="MEC5387927.1"/>
    </source>
</evidence>